<protein>
    <submittedName>
        <fullName evidence="2">Uncharacterized protein</fullName>
    </submittedName>
</protein>
<dbReference type="PANTHER" id="PTHR10825">
    <property type="entry name" value="RING FINGER DOMAIN-CONTAINING, POLYCOMB GROUP COMPONENT"/>
    <property type="match status" value="1"/>
</dbReference>
<feature type="region of interest" description="Disordered" evidence="1">
    <location>
        <begin position="1"/>
        <end position="23"/>
    </location>
</feature>
<reference evidence="3" key="1">
    <citation type="submission" date="2013-09" db="EMBL/GenBank/DDBJ databases">
        <title>The Genome Sequence of Anopheles maculatus species B.</title>
        <authorList>
            <consortium name="The Broad Institute Genomics Platform"/>
            <person name="Neafsey D.E."/>
            <person name="Besansky N."/>
            <person name="Howell P."/>
            <person name="Walton C."/>
            <person name="Young S.K."/>
            <person name="Zeng Q."/>
            <person name="Gargeya S."/>
            <person name="Fitzgerald M."/>
            <person name="Haas B."/>
            <person name="Abouelleil A."/>
            <person name="Allen A.W."/>
            <person name="Alvarado L."/>
            <person name="Arachchi H.M."/>
            <person name="Berlin A.M."/>
            <person name="Chapman S.B."/>
            <person name="Gainer-Dewar J."/>
            <person name="Goldberg J."/>
            <person name="Griggs A."/>
            <person name="Gujja S."/>
            <person name="Hansen M."/>
            <person name="Howarth C."/>
            <person name="Imamovic A."/>
            <person name="Ireland A."/>
            <person name="Larimer J."/>
            <person name="McCowan C."/>
            <person name="Murphy C."/>
            <person name="Pearson M."/>
            <person name="Poon T.W."/>
            <person name="Priest M."/>
            <person name="Roberts A."/>
            <person name="Saif S."/>
            <person name="Shea T."/>
            <person name="Sisk P."/>
            <person name="Sykes S."/>
            <person name="Wortman J."/>
            <person name="Nusbaum C."/>
            <person name="Birren B."/>
        </authorList>
    </citation>
    <scope>NUCLEOTIDE SEQUENCE [LARGE SCALE GENOMIC DNA]</scope>
    <source>
        <strain evidence="3">maculatus3</strain>
    </source>
</reference>
<evidence type="ECO:0000313" key="3">
    <source>
        <dbReference type="Proteomes" id="UP000075901"/>
    </source>
</evidence>
<keyword evidence="3" id="KW-1185">Reference proteome</keyword>
<dbReference type="GO" id="GO:1990841">
    <property type="term" value="F:promoter-specific chromatin binding"/>
    <property type="evidence" value="ECO:0007669"/>
    <property type="project" value="TreeGrafter"/>
</dbReference>
<accession>A0A182SFI5</accession>
<dbReference type="GO" id="GO:0035102">
    <property type="term" value="C:PRC1 complex"/>
    <property type="evidence" value="ECO:0007669"/>
    <property type="project" value="TreeGrafter"/>
</dbReference>
<dbReference type="AlphaFoldDB" id="A0A182SFI5"/>
<dbReference type="GO" id="GO:0000122">
    <property type="term" value="P:negative regulation of transcription by RNA polymerase II"/>
    <property type="evidence" value="ECO:0007669"/>
    <property type="project" value="TreeGrafter"/>
</dbReference>
<evidence type="ECO:0000256" key="1">
    <source>
        <dbReference type="SAM" id="MobiDB-lite"/>
    </source>
</evidence>
<reference evidence="2" key="2">
    <citation type="submission" date="2020-05" db="UniProtKB">
        <authorList>
            <consortium name="EnsemblMetazoa"/>
        </authorList>
    </citation>
    <scope>IDENTIFICATION</scope>
    <source>
        <strain evidence="2">maculatus3</strain>
    </source>
</reference>
<dbReference type="Proteomes" id="UP000075901">
    <property type="component" value="Unassembled WGS sequence"/>
</dbReference>
<name>A0A182SFI5_9DIPT</name>
<proteinExistence type="predicted"/>
<dbReference type="EnsemblMetazoa" id="AMAM005772-RA">
    <property type="protein sequence ID" value="AMAM005772-PA"/>
    <property type="gene ID" value="AMAM005772"/>
</dbReference>
<sequence>MVLLPPNSDVLSGGAPLSASTEMASEGTPVKVSVADTTNGTTTTITPSTVATAISISTTTSTTAPADDVTGAIAAMFGSAGPLSPYRPSRVTLGSVYPCITCNLCKGYLIDATTIVECLHSCK</sequence>
<dbReference type="VEuPathDB" id="VectorBase:AMAM005772"/>
<evidence type="ECO:0000313" key="2">
    <source>
        <dbReference type="EnsemblMetazoa" id="AMAM005772-PA"/>
    </source>
</evidence>
<dbReference type="PANTHER" id="PTHR10825:SF29">
    <property type="entry name" value="POLYCOMB GROUP RING FINGER PROTEIN 1"/>
    <property type="match status" value="1"/>
</dbReference>
<organism evidence="2 3">
    <name type="scientific">Anopheles maculatus</name>
    <dbReference type="NCBI Taxonomy" id="74869"/>
    <lineage>
        <taxon>Eukaryota</taxon>
        <taxon>Metazoa</taxon>
        <taxon>Ecdysozoa</taxon>
        <taxon>Arthropoda</taxon>
        <taxon>Hexapoda</taxon>
        <taxon>Insecta</taxon>
        <taxon>Pterygota</taxon>
        <taxon>Neoptera</taxon>
        <taxon>Endopterygota</taxon>
        <taxon>Diptera</taxon>
        <taxon>Nematocera</taxon>
        <taxon>Culicoidea</taxon>
        <taxon>Culicidae</taxon>
        <taxon>Anophelinae</taxon>
        <taxon>Anopheles</taxon>
        <taxon>Anopheles maculatus group</taxon>
    </lineage>
</organism>